<dbReference type="InterPro" id="IPR001173">
    <property type="entry name" value="Glyco_trans_2-like"/>
</dbReference>
<dbReference type="CDD" id="cd00761">
    <property type="entry name" value="Glyco_tranf_GTA_type"/>
    <property type="match status" value="1"/>
</dbReference>
<dbReference type="PANTHER" id="PTHR22916">
    <property type="entry name" value="GLYCOSYLTRANSFERASE"/>
    <property type="match status" value="1"/>
</dbReference>
<dbReference type="InterPro" id="IPR036390">
    <property type="entry name" value="WH_DNA-bd_sf"/>
</dbReference>
<evidence type="ECO:0000313" key="5">
    <source>
        <dbReference type="EMBL" id="HIY60429.1"/>
    </source>
</evidence>
<comment type="caution">
    <text evidence="5">The sequence shown here is derived from an EMBL/GenBank/DDBJ whole genome shotgun (WGS) entry which is preliminary data.</text>
</comment>
<dbReference type="InterPro" id="IPR029044">
    <property type="entry name" value="Nucleotide-diphossugar_trans"/>
</dbReference>
<evidence type="ECO:0000256" key="3">
    <source>
        <dbReference type="SAM" id="MobiDB-lite"/>
    </source>
</evidence>
<sequence length="462" mass="54127">MERLVSIIVPVYNAEKYVRRCVDSILVQDYPNFELILMDDGSTDGSGEICDAYAGRDERVRVIHKENTGVSDTRNQALELAEGEYIQFLDSDDWIVPEATRLLVQAMEKNGCDMVISDFYRVAGERLARKGDIEEARVLNRQEFAACMIENPADFYYGVLWNKLYKRRIIEANQIRMDVSISWCEDFLFNLEYIRHASSFYALQVPIYYYVKRKGSLVSQGMSITNAMRMKINIFDYYNEFYKDVYDHEDYADIRLQVYSFFWAAAKDGGVPPAPLPGGRKLGEERLRIRREQVEGDGVIMDQYRSRQLLDYQMELAAKKNRLTADEAKALFTLYQCGEAESMRRLSELSDLPLPRLFLALQKLERKKLVEISDEKGTKKANRSRTEDRKEARKEDRKEDRKEKNRILLRPEAKQVCEEFRLMQEELKEICFAGFTEEERRAGEELLHRLNENMIRFMAKEA</sequence>
<feature type="region of interest" description="Disordered" evidence="3">
    <location>
        <begin position="375"/>
        <end position="403"/>
    </location>
</feature>
<dbReference type="Proteomes" id="UP000824007">
    <property type="component" value="Unassembled WGS sequence"/>
</dbReference>
<dbReference type="Pfam" id="PF00535">
    <property type="entry name" value="Glycos_transf_2"/>
    <property type="match status" value="1"/>
</dbReference>
<reference evidence="5" key="2">
    <citation type="submission" date="2021-04" db="EMBL/GenBank/DDBJ databases">
        <authorList>
            <person name="Gilroy R."/>
        </authorList>
    </citation>
    <scope>NUCLEOTIDE SEQUENCE</scope>
    <source>
        <strain evidence="5">ChiSxjej3B15-24422</strain>
    </source>
</reference>
<dbReference type="EMBL" id="DXDD01000090">
    <property type="protein sequence ID" value="HIY60429.1"/>
    <property type="molecule type" value="Genomic_DNA"/>
</dbReference>
<keyword evidence="2 5" id="KW-0808">Transferase</keyword>
<evidence type="ECO:0000259" key="4">
    <source>
        <dbReference type="Pfam" id="PF00535"/>
    </source>
</evidence>
<protein>
    <submittedName>
        <fullName evidence="5">Glycosyltransferase</fullName>
        <ecNumber evidence="5">2.4.-.-</ecNumber>
    </submittedName>
</protein>
<gene>
    <name evidence="5" type="ORF">H9831_07105</name>
</gene>
<reference evidence="5" key="1">
    <citation type="journal article" date="2021" name="PeerJ">
        <title>Extensive microbial diversity within the chicken gut microbiome revealed by metagenomics and culture.</title>
        <authorList>
            <person name="Gilroy R."/>
            <person name="Ravi A."/>
            <person name="Getino M."/>
            <person name="Pursley I."/>
            <person name="Horton D.L."/>
            <person name="Alikhan N.F."/>
            <person name="Baker D."/>
            <person name="Gharbi K."/>
            <person name="Hall N."/>
            <person name="Watson M."/>
            <person name="Adriaenssens E.M."/>
            <person name="Foster-Nyarko E."/>
            <person name="Jarju S."/>
            <person name="Secka A."/>
            <person name="Antonio M."/>
            <person name="Oren A."/>
            <person name="Chaudhuri R.R."/>
            <person name="La Ragione R."/>
            <person name="Hildebrand F."/>
            <person name="Pallen M.J."/>
        </authorList>
    </citation>
    <scope>NUCLEOTIDE SEQUENCE</scope>
    <source>
        <strain evidence="5">ChiSxjej3B15-24422</strain>
    </source>
</reference>
<dbReference type="Gene3D" id="1.10.10.10">
    <property type="entry name" value="Winged helix-like DNA-binding domain superfamily/Winged helix DNA-binding domain"/>
    <property type="match status" value="1"/>
</dbReference>
<dbReference type="AlphaFoldDB" id="A0A9D2C710"/>
<dbReference type="GO" id="GO:0016757">
    <property type="term" value="F:glycosyltransferase activity"/>
    <property type="evidence" value="ECO:0007669"/>
    <property type="project" value="UniProtKB-KW"/>
</dbReference>
<dbReference type="Gene3D" id="3.90.550.10">
    <property type="entry name" value="Spore Coat Polysaccharide Biosynthesis Protein SpsA, Chain A"/>
    <property type="match status" value="1"/>
</dbReference>
<feature type="domain" description="Glycosyltransferase 2-like" evidence="4">
    <location>
        <begin position="6"/>
        <end position="170"/>
    </location>
</feature>
<dbReference type="EC" id="2.4.-.-" evidence="5"/>
<dbReference type="InterPro" id="IPR036388">
    <property type="entry name" value="WH-like_DNA-bd_sf"/>
</dbReference>
<name>A0A9D2C710_9FIRM</name>
<accession>A0A9D2C710</accession>
<evidence type="ECO:0000313" key="6">
    <source>
        <dbReference type="Proteomes" id="UP000824007"/>
    </source>
</evidence>
<dbReference type="SUPFAM" id="SSF46785">
    <property type="entry name" value="Winged helix' DNA-binding domain"/>
    <property type="match status" value="1"/>
</dbReference>
<dbReference type="PANTHER" id="PTHR22916:SF51">
    <property type="entry name" value="GLYCOSYLTRANSFERASE EPSH-RELATED"/>
    <property type="match status" value="1"/>
</dbReference>
<organism evidence="5 6">
    <name type="scientific">Candidatus Eisenbergiella pullistercoris</name>
    <dbReference type="NCBI Taxonomy" id="2838555"/>
    <lineage>
        <taxon>Bacteria</taxon>
        <taxon>Bacillati</taxon>
        <taxon>Bacillota</taxon>
        <taxon>Clostridia</taxon>
        <taxon>Lachnospirales</taxon>
        <taxon>Lachnospiraceae</taxon>
        <taxon>Eisenbergiella</taxon>
    </lineage>
</organism>
<keyword evidence="1 5" id="KW-0328">Glycosyltransferase</keyword>
<proteinExistence type="predicted"/>
<dbReference type="SUPFAM" id="SSF53448">
    <property type="entry name" value="Nucleotide-diphospho-sugar transferases"/>
    <property type="match status" value="1"/>
</dbReference>
<evidence type="ECO:0000256" key="2">
    <source>
        <dbReference type="ARBA" id="ARBA00022679"/>
    </source>
</evidence>
<evidence type="ECO:0000256" key="1">
    <source>
        <dbReference type="ARBA" id="ARBA00022676"/>
    </source>
</evidence>